<evidence type="ECO:0000313" key="2">
    <source>
        <dbReference type="Proteomes" id="UP000525027"/>
    </source>
</evidence>
<keyword evidence="1" id="KW-0808">Transferase</keyword>
<gene>
    <name evidence="1" type="ORF">GX397_03190</name>
</gene>
<name>A0A7V6ZDT7_9BACT</name>
<accession>A0A7V6ZDT7</accession>
<evidence type="ECO:0000313" key="1">
    <source>
        <dbReference type="EMBL" id="HHZ04067.1"/>
    </source>
</evidence>
<dbReference type="AlphaFoldDB" id="A0A7V6ZDT7"/>
<proteinExistence type="predicted"/>
<sequence>LLRQLDTPVVANVDQERIIFHVRTMRESEDVIVSSEIEGCLKELLSWRNAQ</sequence>
<dbReference type="Gene3D" id="3.90.1150.110">
    <property type="match status" value="1"/>
</dbReference>
<feature type="non-terminal residue" evidence="1">
    <location>
        <position position="1"/>
    </location>
</feature>
<dbReference type="GO" id="GO:0016740">
    <property type="term" value="F:transferase activity"/>
    <property type="evidence" value="ECO:0007669"/>
    <property type="project" value="UniProtKB-KW"/>
</dbReference>
<dbReference type="EMBL" id="DURU01000057">
    <property type="protein sequence ID" value="HHZ04067.1"/>
    <property type="molecule type" value="Genomic_DNA"/>
</dbReference>
<reference evidence="1 2" key="1">
    <citation type="journal article" date="2020" name="Biotechnol. Biofuels">
        <title>New insights from the biogas microbiome by comprehensive genome-resolved metagenomics of nearly 1600 species originating from multiple anaerobic digesters.</title>
        <authorList>
            <person name="Campanaro S."/>
            <person name="Treu L."/>
            <person name="Rodriguez-R L.M."/>
            <person name="Kovalovszki A."/>
            <person name="Ziels R.M."/>
            <person name="Maus I."/>
            <person name="Zhu X."/>
            <person name="Kougias P.G."/>
            <person name="Basile A."/>
            <person name="Luo G."/>
            <person name="Schluter A."/>
            <person name="Konstantinidis K.T."/>
            <person name="Angelidaki I."/>
        </authorList>
    </citation>
    <scope>NUCLEOTIDE SEQUENCE [LARGE SCALE GENOMIC DNA]</scope>
    <source>
        <strain evidence="1">AS25fmACSIPFO_94</strain>
    </source>
</reference>
<protein>
    <submittedName>
        <fullName evidence="1">L-seryl-tRNA(Sec) selenium transferase</fullName>
    </submittedName>
</protein>
<organism evidence="1 2">
    <name type="scientific">Acetomicrobium hydrogeniformans</name>
    <dbReference type="NCBI Taxonomy" id="649746"/>
    <lineage>
        <taxon>Bacteria</taxon>
        <taxon>Thermotogati</taxon>
        <taxon>Synergistota</taxon>
        <taxon>Synergistia</taxon>
        <taxon>Synergistales</taxon>
        <taxon>Acetomicrobiaceae</taxon>
        <taxon>Acetomicrobium</taxon>
    </lineage>
</organism>
<comment type="caution">
    <text evidence="1">The sequence shown here is derived from an EMBL/GenBank/DDBJ whole genome shotgun (WGS) entry which is preliminary data.</text>
</comment>
<dbReference type="Proteomes" id="UP000525027">
    <property type="component" value="Unassembled WGS sequence"/>
</dbReference>